<evidence type="ECO:0000256" key="2">
    <source>
        <dbReference type="ARBA" id="ARBA00022448"/>
    </source>
</evidence>
<evidence type="ECO:0000313" key="8">
    <source>
        <dbReference type="Proteomes" id="UP000710432"/>
    </source>
</evidence>
<dbReference type="InterPro" id="IPR000175">
    <property type="entry name" value="Na/ntran_symport"/>
</dbReference>
<evidence type="ECO:0000256" key="4">
    <source>
        <dbReference type="ARBA" id="ARBA00022989"/>
    </source>
</evidence>
<protein>
    <submittedName>
        <fullName evidence="7">Orphan sodium- and chloride-dependent neurotransmitter transporter NTT5</fullName>
    </submittedName>
</protein>
<keyword evidence="3 6" id="KW-0812">Transmembrane</keyword>
<feature type="transmembrane region" description="Helical" evidence="6">
    <location>
        <begin position="150"/>
        <end position="169"/>
    </location>
</feature>
<evidence type="ECO:0000313" key="7">
    <source>
        <dbReference type="EMBL" id="KAH0514406.1"/>
    </source>
</evidence>
<evidence type="ECO:0000256" key="5">
    <source>
        <dbReference type="ARBA" id="ARBA00023136"/>
    </source>
</evidence>
<accession>A0A8J6GIU0</accession>
<evidence type="ECO:0000256" key="6">
    <source>
        <dbReference type="SAM" id="Phobius"/>
    </source>
</evidence>
<dbReference type="PANTHER" id="PTHR11616">
    <property type="entry name" value="SODIUM/CHLORIDE DEPENDENT TRANSPORTER"/>
    <property type="match status" value="1"/>
</dbReference>
<keyword evidence="5 6" id="KW-0472">Membrane</keyword>
<organism evidence="7 8">
    <name type="scientific">Microtus ochrogaster</name>
    <name type="common">Prairie vole</name>
    <dbReference type="NCBI Taxonomy" id="79684"/>
    <lineage>
        <taxon>Eukaryota</taxon>
        <taxon>Metazoa</taxon>
        <taxon>Chordata</taxon>
        <taxon>Craniata</taxon>
        <taxon>Vertebrata</taxon>
        <taxon>Euteleostomi</taxon>
        <taxon>Mammalia</taxon>
        <taxon>Eutheria</taxon>
        <taxon>Euarchontoglires</taxon>
        <taxon>Glires</taxon>
        <taxon>Rodentia</taxon>
        <taxon>Myomorpha</taxon>
        <taxon>Muroidea</taxon>
        <taxon>Cricetidae</taxon>
        <taxon>Arvicolinae</taxon>
        <taxon>Microtus</taxon>
    </lineage>
</organism>
<dbReference type="InterPro" id="IPR037272">
    <property type="entry name" value="SNS_sf"/>
</dbReference>
<proteinExistence type="predicted"/>
<dbReference type="GO" id="GO:0006865">
    <property type="term" value="P:amino acid transport"/>
    <property type="evidence" value="ECO:0007669"/>
    <property type="project" value="TreeGrafter"/>
</dbReference>
<sequence length="252" mass="28991">MYLILLLVGIPLLYMEMIIGQWPWKDNIQAWKQLAPWLRACVLVSLYNSALISWNVMYLGGSFDYPPPWEQCKMHSHDHGNISMTKIQCLRTVPYQYFWYHTTLDASSQVEEGIEKLVLTITLCLFATCIFLYIILIIRIRNPPVSPVSSLLLMCLILLLLLGIPLLYMEMIIGQWLRKDNIQAWKQLAPWLSGLGYSSTLQKRFSSLCSVCVPVNVWMPHTSSWHRSNKQRLLGLGVRCEGAFPISLLTVT</sequence>
<keyword evidence="2" id="KW-0813">Transport</keyword>
<dbReference type="Pfam" id="PF00209">
    <property type="entry name" value="SNF"/>
    <property type="match status" value="2"/>
</dbReference>
<feature type="transmembrane region" description="Helical" evidence="6">
    <location>
        <begin position="117"/>
        <end position="138"/>
    </location>
</feature>
<dbReference type="PROSITE" id="PS50267">
    <property type="entry name" value="NA_NEUROTRAN_SYMP_3"/>
    <property type="match status" value="1"/>
</dbReference>
<keyword evidence="4 6" id="KW-1133">Transmembrane helix</keyword>
<evidence type="ECO:0000256" key="3">
    <source>
        <dbReference type="ARBA" id="ARBA00022692"/>
    </source>
</evidence>
<dbReference type="AlphaFoldDB" id="A0A8J6GIU0"/>
<dbReference type="Proteomes" id="UP000710432">
    <property type="component" value="Unassembled WGS sequence"/>
</dbReference>
<dbReference type="SUPFAM" id="SSF161070">
    <property type="entry name" value="SNF-like"/>
    <property type="match status" value="2"/>
</dbReference>
<dbReference type="GO" id="GO:0035725">
    <property type="term" value="P:sodium ion transmembrane transport"/>
    <property type="evidence" value="ECO:0007669"/>
    <property type="project" value="TreeGrafter"/>
</dbReference>
<evidence type="ECO:0000256" key="1">
    <source>
        <dbReference type="ARBA" id="ARBA00004141"/>
    </source>
</evidence>
<dbReference type="GO" id="GO:0005886">
    <property type="term" value="C:plasma membrane"/>
    <property type="evidence" value="ECO:0007669"/>
    <property type="project" value="TreeGrafter"/>
</dbReference>
<dbReference type="EMBL" id="JAATJU010021199">
    <property type="protein sequence ID" value="KAH0514406.1"/>
    <property type="molecule type" value="Genomic_DNA"/>
</dbReference>
<gene>
    <name evidence="7" type="ORF">LTLLF_135400</name>
</gene>
<comment type="caution">
    <text evidence="7">The sequence shown here is derived from an EMBL/GenBank/DDBJ whole genome shotgun (WGS) entry which is preliminary data.</text>
</comment>
<reference evidence="7" key="1">
    <citation type="submission" date="2020-03" db="EMBL/GenBank/DDBJ databases">
        <title>Studies in the Genomics of Life Span.</title>
        <authorList>
            <person name="Glass D."/>
        </authorList>
    </citation>
    <scope>NUCLEOTIDE SEQUENCE</scope>
    <source>
        <strain evidence="7">LTLLF</strain>
        <tissue evidence="7">Muscle</tissue>
    </source>
</reference>
<dbReference type="PANTHER" id="PTHR11616:SF233">
    <property type="entry name" value="TRANSPORTER"/>
    <property type="match status" value="1"/>
</dbReference>
<comment type="subcellular location">
    <subcellularLocation>
        <location evidence="1">Membrane</location>
        <topology evidence="1">Multi-pass membrane protein</topology>
    </subcellularLocation>
</comment>
<name>A0A8J6GIU0_MICOH</name>